<keyword evidence="1" id="KW-0472">Membrane</keyword>
<organism evidence="2 3">
    <name type="scientific">[Pantoea] beijingensis</name>
    <dbReference type="NCBI Taxonomy" id="1324864"/>
    <lineage>
        <taxon>Bacteria</taxon>
        <taxon>Pseudomonadati</taxon>
        <taxon>Pseudomonadota</taxon>
        <taxon>Gammaproteobacteria</taxon>
        <taxon>Enterobacterales</taxon>
        <taxon>Erwiniaceae</taxon>
        <taxon>Erwinia</taxon>
    </lineage>
</organism>
<keyword evidence="3" id="KW-1185">Reference proteome</keyword>
<dbReference type="Pfam" id="PF10767">
    <property type="entry name" value="YbjO_DH-like"/>
    <property type="match status" value="1"/>
</dbReference>
<name>A0A443ID60_9GAMM</name>
<dbReference type="EMBL" id="JMEE01000031">
    <property type="protein sequence ID" value="RWR02059.1"/>
    <property type="molecule type" value="Genomic_DNA"/>
</dbReference>
<protein>
    <submittedName>
        <fullName evidence="2">Membrane protein</fullName>
    </submittedName>
</protein>
<keyword evidence="1" id="KW-1133">Transmembrane helix</keyword>
<feature type="transmembrane region" description="Helical" evidence="1">
    <location>
        <begin position="127"/>
        <end position="144"/>
    </location>
</feature>
<comment type="caution">
    <text evidence="2">The sequence shown here is derived from an EMBL/GenBank/DDBJ whole genome shotgun (WGS) entry which is preliminary data.</text>
</comment>
<dbReference type="Proteomes" id="UP000288794">
    <property type="component" value="Unassembled WGS sequence"/>
</dbReference>
<reference evidence="2 3" key="1">
    <citation type="submission" date="2014-04" db="EMBL/GenBank/DDBJ databases">
        <title>Draft genome sequence of Pantoea beijingensis strain LMG 27579, an emerging pathogen to Pleurotus eryngii with potential industrial application.</title>
        <authorList>
            <person name="Xu F."/>
            <person name="Liu Y."/>
            <person name="Wang S."/>
            <person name="Yin Y."/>
            <person name="Ma Y."/>
            <person name="Zhao S."/>
            <person name="Rong C."/>
        </authorList>
    </citation>
    <scope>NUCLEOTIDE SEQUENCE [LARGE SCALE GENOMIC DNA]</scope>
    <source>
        <strain evidence="2 3">LMG 27579</strain>
    </source>
</reference>
<feature type="transmembrane region" description="Helical" evidence="1">
    <location>
        <begin position="86"/>
        <end position="107"/>
    </location>
</feature>
<evidence type="ECO:0000313" key="2">
    <source>
        <dbReference type="EMBL" id="RWR02059.1"/>
    </source>
</evidence>
<feature type="transmembrane region" description="Helical" evidence="1">
    <location>
        <begin position="12"/>
        <end position="34"/>
    </location>
</feature>
<proteinExistence type="predicted"/>
<accession>A0A443ID60</accession>
<keyword evidence="1" id="KW-0812">Transmembrane</keyword>
<evidence type="ECO:0000313" key="3">
    <source>
        <dbReference type="Proteomes" id="UP000288794"/>
    </source>
</evidence>
<dbReference type="InterPro" id="IPR019703">
    <property type="entry name" value="YbjO_DH-like"/>
</dbReference>
<feature type="transmembrane region" description="Helical" evidence="1">
    <location>
        <begin position="54"/>
        <end position="74"/>
    </location>
</feature>
<sequence length="153" mass="17358">MVNTVLKMRSSIPVPVLIAGTAIIATRCLSLLLLANELGYDEIVSFIHRSAQTWDSTLIFIASQLIFFLELRCAMVLMRGANWGRWGYAMTQALVMLYMLVASFGWVHPEIFSVSGETNAEIVHTLLLQKFPDVVVLLLLFIPISSRHFFRRR</sequence>
<evidence type="ECO:0000256" key="1">
    <source>
        <dbReference type="SAM" id="Phobius"/>
    </source>
</evidence>
<gene>
    <name evidence="2" type="ORF">ED28_10530</name>
</gene>
<dbReference type="AlphaFoldDB" id="A0A443ID60"/>